<accession>A0A840RV25</accession>
<protein>
    <submittedName>
        <fullName evidence="3">Molybdate transport repressor ModE-like protein</fullName>
    </submittedName>
</protein>
<reference evidence="3 4" key="1">
    <citation type="submission" date="2020-08" db="EMBL/GenBank/DDBJ databases">
        <title>Genomic Encyclopedia of Type Strains, Phase IV (KMG-IV): sequencing the most valuable type-strain genomes for metagenomic binning, comparative biology and taxonomic classification.</title>
        <authorList>
            <person name="Goeker M."/>
        </authorList>
    </citation>
    <scope>NUCLEOTIDE SEQUENCE [LARGE SCALE GENOMIC DNA]</scope>
    <source>
        <strain evidence="3 4">DSM 23240</strain>
    </source>
</reference>
<dbReference type="PANTHER" id="PTHR38431:SF1">
    <property type="entry name" value="BLL2305 PROTEIN"/>
    <property type="match status" value="1"/>
</dbReference>
<feature type="domain" description="PBP" evidence="2">
    <location>
        <begin position="144"/>
        <end position="325"/>
    </location>
</feature>
<sequence length="358" mass="39074">MYKVNIKPHWEIGQNSDDSLDTAGLLTILTAIRETGSISNAAKETLQSYRHVWGLLRAAEQLFDHPLVITERGRGSVLTPLAEKLIWADRRIAARLSPTLESLASELEGELSKAVIGTSKAIRLNASHGFAVAALLNRLNAVHLPIDLRYRSSTDAVAALSRGECDLAGFHVPYGEFEDAVIALYARWLNKKAHCLIHLAVRNQGLMVAPGNPKNIRELTNLSDDGVLFVNRQAGSGTRVLLEMLLEKSGVASSAIEGFESTEFTHSAVAAFIASGMADVGFGVQTAAERFGLEFIPLVRERYFFALPIAAMQDPLMQQVITTMQTDTFREVVNQLAGYDGSATGEIFSLPDAFSYLR</sequence>
<dbReference type="Gene3D" id="1.10.10.10">
    <property type="entry name" value="Winged helix-like DNA-binding domain superfamily/Winged helix DNA-binding domain"/>
    <property type="match status" value="1"/>
</dbReference>
<organism evidence="3 4">
    <name type="scientific">Glaciimonas immobilis</name>
    <dbReference type="NCBI Taxonomy" id="728004"/>
    <lineage>
        <taxon>Bacteria</taxon>
        <taxon>Pseudomonadati</taxon>
        <taxon>Pseudomonadota</taxon>
        <taxon>Betaproteobacteria</taxon>
        <taxon>Burkholderiales</taxon>
        <taxon>Oxalobacteraceae</taxon>
        <taxon>Glaciimonas</taxon>
    </lineage>
</organism>
<dbReference type="Proteomes" id="UP000571084">
    <property type="component" value="Unassembled WGS sequence"/>
</dbReference>
<dbReference type="PANTHER" id="PTHR38431">
    <property type="entry name" value="BLL2305 PROTEIN"/>
    <property type="match status" value="1"/>
</dbReference>
<evidence type="ECO:0000259" key="1">
    <source>
        <dbReference type="Pfam" id="PF00126"/>
    </source>
</evidence>
<dbReference type="Pfam" id="PF00126">
    <property type="entry name" value="HTH_1"/>
    <property type="match status" value="1"/>
</dbReference>
<dbReference type="InterPro" id="IPR024370">
    <property type="entry name" value="PBP_domain"/>
</dbReference>
<evidence type="ECO:0000259" key="2">
    <source>
        <dbReference type="Pfam" id="PF12727"/>
    </source>
</evidence>
<dbReference type="RefSeq" id="WP_168055801.1">
    <property type="nucleotide sequence ID" value="NZ_JAAOZT010000007.1"/>
</dbReference>
<evidence type="ECO:0000313" key="4">
    <source>
        <dbReference type="Proteomes" id="UP000571084"/>
    </source>
</evidence>
<comment type="caution">
    <text evidence="3">The sequence shown here is derived from an EMBL/GenBank/DDBJ whole genome shotgun (WGS) entry which is preliminary data.</text>
</comment>
<dbReference type="SUPFAM" id="SSF53850">
    <property type="entry name" value="Periplasmic binding protein-like II"/>
    <property type="match status" value="1"/>
</dbReference>
<dbReference type="InterPro" id="IPR036388">
    <property type="entry name" value="WH-like_DNA-bd_sf"/>
</dbReference>
<feature type="domain" description="HTH lysR-type" evidence="1">
    <location>
        <begin position="26"/>
        <end position="82"/>
    </location>
</feature>
<evidence type="ECO:0000313" key="3">
    <source>
        <dbReference type="EMBL" id="MBB5200736.1"/>
    </source>
</evidence>
<dbReference type="InterPro" id="IPR036390">
    <property type="entry name" value="WH_DNA-bd_sf"/>
</dbReference>
<dbReference type="AlphaFoldDB" id="A0A840RV25"/>
<dbReference type="SUPFAM" id="SSF46785">
    <property type="entry name" value="Winged helix' DNA-binding domain"/>
    <property type="match status" value="1"/>
</dbReference>
<dbReference type="EMBL" id="JACHHQ010000005">
    <property type="protein sequence ID" value="MBB5200736.1"/>
    <property type="molecule type" value="Genomic_DNA"/>
</dbReference>
<name>A0A840RV25_9BURK</name>
<dbReference type="Pfam" id="PF12727">
    <property type="entry name" value="PBP_like"/>
    <property type="match status" value="1"/>
</dbReference>
<gene>
    <name evidence="3" type="ORF">HNR39_002578</name>
</gene>
<dbReference type="GO" id="GO:0003700">
    <property type="term" value="F:DNA-binding transcription factor activity"/>
    <property type="evidence" value="ECO:0007669"/>
    <property type="project" value="InterPro"/>
</dbReference>
<keyword evidence="4" id="KW-1185">Reference proteome</keyword>
<proteinExistence type="predicted"/>
<dbReference type="InterPro" id="IPR000847">
    <property type="entry name" value="LysR_HTH_N"/>
</dbReference>